<feature type="region of interest" description="Disordered" evidence="8">
    <location>
        <begin position="1"/>
        <end position="100"/>
    </location>
</feature>
<dbReference type="STRING" id="1392247.A0A3N4L4E7"/>
<keyword evidence="5" id="KW-0690">Ribosome biogenesis</keyword>
<dbReference type="InterPro" id="IPR028217">
    <property type="entry name" value="Rsa3_C"/>
</dbReference>
<dbReference type="GO" id="GO:0000027">
    <property type="term" value="P:ribosomal large subunit assembly"/>
    <property type="evidence" value="ECO:0007669"/>
    <property type="project" value="TreeGrafter"/>
</dbReference>
<feature type="compositionally biased region" description="Acidic residues" evidence="8">
    <location>
        <begin position="70"/>
        <end position="83"/>
    </location>
</feature>
<feature type="compositionally biased region" description="Basic residues" evidence="8">
    <location>
        <begin position="14"/>
        <end position="23"/>
    </location>
</feature>
<organism evidence="10 11">
    <name type="scientific">Morchella conica CCBAS932</name>
    <dbReference type="NCBI Taxonomy" id="1392247"/>
    <lineage>
        <taxon>Eukaryota</taxon>
        <taxon>Fungi</taxon>
        <taxon>Dikarya</taxon>
        <taxon>Ascomycota</taxon>
        <taxon>Pezizomycotina</taxon>
        <taxon>Pezizomycetes</taxon>
        <taxon>Pezizales</taxon>
        <taxon>Morchellaceae</taxon>
        <taxon>Morchella</taxon>
    </lineage>
</organism>
<comment type="subcellular location">
    <subcellularLocation>
        <location evidence="2">Nucleus</location>
        <location evidence="2">Nucleolus</location>
    </subcellularLocation>
</comment>
<keyword evidence="6" id="KW-0539">Nucleus</keyword>
<comment type="function">
    <text evidence="1">Required for efficient biogenesis of the 60S ribosomal subunit.</text>
</comment>
<feature type="compositionally biased region" description="Low complexity" evidence="8">
    <location>
        <begin position="57"/>
        <end position="69"/>
    </location>
</feature>
<evidence type="ECO:0000259" key="9">
    <source>
        <dbReference type="Pfam" id="PF14615"/>
    </source>
</evidence>
<dbReference type="AlphaFoldDB" id="A0A3N4L4E7"/>
<dbReference type="InParanoid" id="A0A3N4L4E7"/>
<evidence type="ECO:0000256" key="4">
    <source>
        <dbReference type="ARBA" id="ARBA00015339"/>
    </source>
</evidence>
<keyword evidence="7" id="KW-0687">Ribonucleoprotein</keyword>
<evidence type="ECO:0000313" key="10">
    <source>
        <dbReference type="EMBL" id="RPB17784.1"/>
    </source>
</evidence>
<evidence type="ECO:0000256" key="3">
    <source>
        <dbReference type="ARBA" id="ARBA00006256"/>
    </source>
</evidence>
<evidence type="ECO:0000256" key="7">
    <source>
        <dbReference type="ARBA" id="ARBA00023274"/>
    </source>
</evidence>
<dbReference type="Pfam" id="PF14615">
    <property type="entry name" value="Rsa3"/>
    <property type="match status" value="1"/>
</dbReference>
<accession>A0A3N4L4E7</accession>
<feature type="compositionally biased region" description="Low complexity" evidence="8">
    <location>
        <begin position="26"/>
        <end position="37"/>
    </location>
</feature>
<dbReference type="GO" id="GO:0030687">
    <property type="term" value="C:preribosome, large subunit precursor"/>
    <property type="evidence" value="ECO:0007669"/>
    <property type="project" value="TreeGrafter"/>
</dbReference>
<gene>
    <name evidence="10" type="ORF">P167DRAFT_601577</name>
</gene>
<sequence length="171" mass="18918">MGRSTKRKDDKGADKKRKRRKKARTDVSSDSDSSSSSSEDEVMVKKTVGRKADASMDDAAVAPASVPAMIEDEESDHDDDEAAESTVAGKPSEKSGQIPLQLRDFRDSQADAKFEDYYMRLVTEEFGDDINNFRSAKDFGDKSLPLLIKALKQGINIFSADEKMTVVKELD</sequence>
<evidence type="ECO:0000256" key="6">
    <source>
        <dbReference type="ARBA" id="ARBA00023242"/>
    </source>
</evidence>
<comment type="similarity">
    <text evidence="3">Belongs to the RSA3 family.</text>
</comment>
<dbReference type="PANTHER" id="PTHR28127:SF1">
    <property type="entry name" value="RIBOSOME ASSEMBLY PROTEIN 3"/>
    <property type="match status" value="1"/>
</dbReference>
<evidence type="ECO:0000256" key="1">
    <source>
        <dbReference type="ARBA" id="ARBA00003035"/>
    </source>
</evidence>
<evidence type="ECO:0000313" key="11">
    <source>
        <dbReference type="Proteomes" id="UP000277580"/>
    </source>
</evidence>
<feature type="domain" description="Ribosome-assembly protein 3 C-terminal" evidence="9">
    <location>
        <begin position="114"/>
        <end position="159"/>
    </location>
</feature>
<evidence type="ECO:0000256" key="2">
    <source>
        <dbReference type="ARBA" id="ARBA00004604"/>
    </source>
</evidence>
<protein>
    <recommendedName>
        <fullName evidence="4">Ribosome assembly protein 3</fullName>
    </recommendedName>
</protein>
<dbReference type="Proteomes" id="UP000277580">
    <property type="component" value="Unassembled WGS sequence"/>
</dbReference>
<evidence type="ECO:0000256" key="5">
    <source>
        <dbReference type="ARBA" id="ARBA00022517"/>
    </source>
</evidence>
<evidence type="ECO:0000256" key="8">
    <source>
        <dbReference type="SAM" id="MobiDB-lite"/>
    </source>
</evidence>
<name>A0A3N4L4E7_9PEZI</name>
<dbReference type="EMBL" id="ML119105">
    <property type="protein sequence ID" value="RPB17784.1"/>
    <property type="molecule type" value="Genomic_DNA"/>
</dbReference>
<dbReference type="PANTHER" id="PTHR28127">
    <property type="entry name" value="RIBOSOME ASSEMBLY PROTEIN 3"/>
    <property type="match status" value="1"/>
</dbReference>
<reference evidence="10 11" key="1">
    <citation type="journal article" date="2018" name="Nat. Ecol. Evol.">
        <title>Pezizomycetes genomes reveal the molecular basis of ectomycorrhizal truffle lifestyle.</title>
        <authorList>
            <person name="Murat C."/>
            <person name="Payen T."/>
            <person name="Noel B."/>
            <person name="Kuo A."/>
            <person name="Morin E."/>
            <person name="Chen J."/>
            <person name="Kohler A."/>
            <person name="Krizsan K."/>
            <person name="Balestrini R."/>
            <person name="Da Silva C."/>
            <person name="Montanini B."/>
            <person name="Hainaut M."/>
            <person name="Levati E."/>
            <person name="Barry K.W."/>
            <person name="Belfiori B."/>
            <person name="Cichocki N."/>
            <person name="Clum A."/>
            <person name="Dockter R.B."/>
            <person name="Fauchery L."/>
            <person name="Guy J."/>
            <person name="Iotti M."/>
            <person name="Le Tacon F."/>
            <person name="Lindquist E.A."/>
            <person name="Lipzen A."/>
            <person name="Malagnac F."/>
            <person name="Mello A."/>
            <person name="Molinier V."/>
            <person name="Miyauchi S."/>
            <person name="Poulain J."/>
            <person name="Riccioni C."/>
            <person name="Rubini A."/>
            <person name="Sitrit Y."/>
            <person name="Splivallo R."/>
            <person name="Traeger S."/>
            <person name="Wang M."/>
            <person name="Zifcakova L."/>
            <person name="Wipf D."/>
            <person name="Zambonelli A."/>
            <person name="Paolocci F."/>
            <person name="Nowrousian M."/>
            <person name="Ottonello S."/>
            <person name="Baldrian P."/>
            <person name="Spatafora J.W."/>
            <person name="Henrissat B."/>
            <person name="Nagy L.G."/>
            <person name="Aury J.M."/>
            <person name="Wincker P."/>
            <person name="Grigoriev I.V."/>
            <person name="Bonfante P."/>
            <person name="Martin F.M."/>
        </authorList>
    </citation>
    <scope>NUCLEOTIDE SEQUENCE [LARGE SCALE GENOMIC DNA]</scope>
    <source>
        <strain evidence="10 11">CCBAS932</strain>
    </source>
</reference>
<proteinExistence type="inferred from homology"/>
<dbReference type="GO" id="GO:0005730">
    <property type="term" value="C:nucleolus"/>
    <property type="evidence" value="ECO:0007669"/>
    <property type="project" value="UniProtKB-SubCell"/>
</dbReference>
<dbReference type="InterPro" id="IPR051898">
    <property type="entry name" value="Ribosome_Assembly_3"/>
</dbReference>
<keyword evidence="11" id="KW-1185">Reference proteome</keyword>
<dbReference type="OrthoDB" id="69550at2759"/>